<dbReference type="PANTHER" id="PTHR31384:SF102">
    <property type="entry name" value="AUXIN RESPONSE FACTOR 4"/>
    <property type="match status" value="1"/>
</dbReference>
<dbReference type="Pfam" id="PF06507">
    <property type="entry name" value="ARF_AD"/>
    <property type="match status" value="1"/>
</dbReference>
<dbReference type="PANTHER" id="PTHR31384">
    <property type="entry name" value="AUXIN RESPONSE FACTOR 4-RELATED"/>
    <property type="match status" value="1"/>
</dbReference>
<evidence type="ECO:0000256" key="1">
    <source>
        <dbReference type="ARBA" id="ARBA00004123"/>
    </source>
</evidence>
<comment type="subunit">
    <text evidence="8">Homodimers and heterodimers.</text>
</comment>
<sequence>MEVDKEPVTAESVGEDFTAVFDRDSECNLELWRALVGPQASLPKKGDVFVYFPQGHLEYAAWFPSLRPFSSTEASTFDLQPQIICRVVHVQLIANKKNDEVCAHVTLLPEPVLVGLNSEGKELEESVIDETKDGGSLSKPAYHLFSKTLEVSDTKTLLVPTEDEEIFFVQDNELLDSHKVVAHDFHGTEWIFKLNVEDEQMKYSVTSGWNEFVRDKHLFPGDALVFLRGEDRELRLVLRRAGRCEIGVPESIIAKHYRSSNFLSPVADAILNESMFHLFYSPRASFADFLIPYEKCMKSITTIWHIGANFQMQYKLDDSLQRCNGVVIGRADLDPNKWPNSNWRCIMVSWGKDIDKNHKERVSPWEIVSDVHTSSSMVNSPPQLKIVSDVTPQFKRPRIMRKPTIRFKAKPKVIKLNANHEFRKAVESLTGFNKNPLPNTYLQEKSKHFILSVHQSTSRRAIMETLGQSKYDKLLKISKCEDQQIPLDPMVHDSLEYLEFDSCLFHSPTLGGYFPLTLKELKITNCVDPEYLLTVLTDQKGSSLRSLEIDGCSTLLSLPIDKLPATLRQLKMVNCMNLKSLSESVDIENHDSALQLRHIVICDCPELEFLPEDLHSLDHLELLLVSNCSSLVSFPEGGLPNNSLIALLIYECESLKFLPNQLHKVISLQFLNISDCPSIMSLPEGGLPPNLVSLCIIDCENLVHLSHQGIHKLKNLKSYTFIGGHSDRRE</sequence>
<dbReference type="AlphaFoldDB" id="A0AA39SA97"/>
<dbReference type="Pfam" id="PF02362">
    <property type="entry name" value="B3"/>
    <property type="match status" value="1"/>
</dbReference>
<dbReference type="Gene3D" id="3.80.10.10">
    <property type="entry name" value="Ribonuclease Inhibitor"/>
    <property type="match status" value="1"/>
</dbReference>
<evidence type="ECO:0000256" key="6">
    <source>
        <dbReference type="ARBA" id="ARBA00023242"/>
    </source>
</evidence>
<dbReference type="InterPro" id="IPR015300">
    <property type="entry name" value="DNA-bd_pseudobarrel_sf"/>
</dbReference>
<dbReference type="InterPro" id="IPR032675">
    <property type="entry name" value="LRR_dom_sf"/>
</dbReference>
<comment type="subcellular location">
    <subcellularLocation>
        <location evidence="1 8">Nucleus</location>
    </subcellularLocation>
</comment>
<dbReference type="Proteomes" id="UP001168877">
    <property type="component" value="Unassembled WGS sequence"/>
</dbReference>
<dbReference type="EMBL" id="JAUESC010000381">
    <property type="protein sequence ID" value="KAK0590572.1"/>
    <property type="molecule type" value="Genomic_DNA"/>
</dbReference>
<evidence type="ECO:0000259" key="9">
    <source>
        <dbReference type="PROSITE" id="PS50863"/>
    </source>
</evidence>
<dbReference type="Gene3D" id="2.30.30.1040">
    <property type="match status" value="1"/>
</dbReference>
<evidence type="ECO:0000256" key="3">
    <source>
        <dbReference type="ARBA" id="ARBA00023015"/>
    </source>
</evidence>
<keyword evidence="6 8" id="KW-0539">Nucleus</keyword>
<dbReference type="InterPro" id="IPR010525">
    <property type="entry name" value="ARF_dom"/>
</dbReference>
<dbReference type="SUPFAM" id="SSF52058">
    <property type="entry name" value="L domain-like"/>
    <property type="match status" value="2"/>
</dbReference>
<name>A0AA39SA97_ACESA</name>
<dbReference type="PROSITE" id="PS50863">
    <property type="entry name" value="B3"/>
    <property type="match status" value="1"/>
</dbReference>
<protein>
    <recommendedName>
        <fullName evidence="8">Auxin response factor</fullName>
    </recommendedName>
</protein>
<feature type="domain" description="TF-B3" evidence="9">
    <location>
        <begin position="142"/>
        <end position="242"/>
    </location>
</feature>
<dbReference type="SMART" id="SM01019">
    <property type="entry name" value="B3"/>
    <property type="match status" value="1"/>
</dbReference>
<evidence type="ECO:0000256" key="2">
    <source>
        <dbReference type="ARBA" id="ARBA00007853"/>
    </source>
</evidence>
<reference evidence="10" key="2">
    <citation type="submission" date="2023-06" db="EMBL/GenBank/DDBJ databases">
        <authorList>
            <person name="Swenson N.G."/>
            <person name="Wegrzyn J.L."/>
            <person name="Mcevoy S.L."/>
        </authorList>
    </citation>
    <scope>NUCLEOTIDE SEQUENCE</scope>
    <source>
        <strain evidence="10">NS2018</strain>
        <tissue evidence="10">Leaf</tissue>
    </source>
</reference>
<dbReference type="GO" id="GO:0009734">
    <property type="term" value="P:auxin-activated signaling pathway"/>
    <property type="evidence" value="ECO:0007669"/>
    <property type="project" value="UniProtKB-KW"/>
</dbReference>
<keyword evidence="11" id="KW-1185">Reference proteome</keyword>
<keyword evidence="4 8" id="KW-0238">DNA-binding</keyword>
<organism evidence="10 11">
    <name type="scientific">Acer saccharum</name>
    <name type="common">Sugar maple</name>
    <dbReference type="NCBI Taxonomy" id="4024"/>
    <lineage>
        <taxon>Eukaryota</taxon>
        <taxon>Viridiplantae</taxon>
        <taxon>Streptophyta</taxon>
        <taxon>Embryophyta</taxon>
        <taxon>Tracheophyta</taxon>
        <taxon>Spermatophyta</taxon>
        <taxon>Magnoliopsida</taxon>
        <taxon>eudicotyledons</taxon>
        <taxon>Gunneridae</taxon>
        <taxon>Pentapetalae</taxon>
        <taxon>rosids</taxon>
        <taxon>malvids</taxon>
        <taxon>Sapindales</taxon>
        <taxon>Sapindaceae</taxon>
        <taxon>Hippocastanoideae</taxon>
        <taxon>Acereae</taxon>
        <taxon>Acer</taxon>
    </lineage>
</organism>
<evidence type="ECO:0000256" key="8">
    <source>
        <dbReference type="RuleBase" id="RU004561"/>
    </source>
</evidence>
<evidence type="ECO:0000256" key="7">
    <source>
        <dbReference type="ARBA" id="ARBA00023294"/>
    </source>
</evidence>
<dbReference type="GO" id="GO:0006355">
    <property type="term" value="P:regulation of DNA-templated transcription"/>
    <property type="evidence" value="ECO:0007669"/>
    <property type="project" value="InterPro"/>
</dbReference>
<comment type="function">
    <text evidence="8">Auxin response factors (ARFs) are transcriptional factors that bind specifically to the DNA sequence 5'-TGTCTC-3' found in the auxin-responsive promoter elements (AuxREs).</text>
</comment>
<dbReference type="GO" id="GO:0005634">
    <property type="term" value="C:nucleus"/>
    <property type="evidence" value="ECO:0007669"/>
    <property type="project" value="UniProtKB-SubCell"/>
</dbReference>
<evidence type="ECO:0000313" key="11">
    <source>
        <dbReference type="Proteomes" id="UP001168877"/>
    </source>
</evidence>
<evidence type="ECO:0000256" key="5">
    <source>
        <dbReference type="ARBA" id="ARBA00023163"/>
    </source>
</evidence>
<dbReference type="CDD" id="cd10017">
    <property type="entry name" value="B3_DNA"/>
    <property type="match status" value="1"/>
</dbReference>
<keyword evidence="5 8" id="KW-0804">Transcription</keyword>
<evidence type="ECO:0000256" key="4">
    <source>
        <dbReference type="ARBA" id="ARBA00023125"/>
    </source>
</evidence>
<dbReference type="Gene3D" id="2.40.330.10">
    <property type="entry name" value="DNA-binding pseudobarrel domain"/>
    <property type="match status" value="1"/>
</dbReference>
<proteinExistence type="inferred from homology"/>
<comment type="caution">
    <text evidence="10">The sequence shown here is derived from an EMBL/GenBank/DDBJ whole genome shotgun (WGS) entry which is preliminary data.</text>
</comment>
<evidence type="ECO:0000313" key="10">
    <source>
        <dbReference type="EMBL" id="KAK0590572.1"/>
    </source>
</evidence>
<dbReference type="InterPro" id="IPR044835">
    <property type="entry name" value="ARF_plant"/>
</dbReference>
<dbReference type="GO" id="GO:0003677">
    <property type="term" value="F:DNA binding"/>
    <property type="evidence" value="ECO:0007669"/>
    <property type="project" value="UniProtKB-KW"/>
</dbReference>
<keyword evidence="7 8" id="KW-0927">Auxin signaling pathway</keyword>
<keyword evidence="3 8" id="KW-0805">Transcription regulation</keyword>
<reference evidence="10" key="1">
    <citation type="journal article" date="2022" name="Plant J.">
        <title>Strategies of tolerance reflected in two North American maple genomes.</title>
        <authorList>
            <person name="McEvoy S.L."/>
            <person name="Sezen U.U."/>
            <person name="Trouern-Trend A."/>
            <person name="McMahon S.M."/>
            <person name="Schaberg P.G."/>
            <person name="Yang J."/>
            <person name="Wegrzyn J.L."/>
            <person name="Swenson N.G."/>
        </authorList>
    </citation>
    <scope>NUCLEOTIDE SEQUENCE</scope>
    <source>
        <strain evidence="10">NS2018</strain>
    </source>
</reference>
<accession>A0AA39SA97</accession>
<dbReference type="SUPFAM" id="SSF101936">
    <property type="entry name" value="DNA-binding pseudobarrel domain"/>
    <property type="match status" value="1"/>
</dbReference>
<gene>
    <name evidence="10" type="ORF">LWI29_029004</name>
</gene>
<comment type="similarity">
    <text evidence="2 8">Belongs to the ARF family.</text>
</comment>
<dbReference type="InterPro" id="IPR003340">
    <property type="entry name" value="B3_DNA-bd"/>
</dbReference>